<evidence type="ECO:0000313" key="2">
    <source>
        <dbReference type="EMBL" id="TXL79729.1"/>
    </source>
</evidence>
<evidence type="ECO:0000313" key="3">
    <source>
        <dbReference type="Proteomes" id="UP000426772"/>
    </source>
</evidence>
<evidence type="ECO:0000259" key="1">
    <source>
        <dbReference type="Pfam" id="PF12684"/>
    </source>
</evidence>
<keyword evidence="3" id="KW-1185">Reference proteome</keyword>
<reference evidence="2 3" key="1">
    <citation type="submission" date="2018-10" db="EMBL/GenBank/DDBJ databases">
        <title>Draft genome sequence of Pantoea vagans isolated from corpses of the sugarcane aphid Melanaphis sacchari Zehntner.</title>
        <authorList>
            <person name="Toledo E."/>
            <person name="Pena G."/>
            <person name="Lozano L."/>
        </authorList>
    </citation>
    <scope>NUCLEOTIDE SEQUENCE [LARGE SCALE GENOMIC DNA]</scope>
    <source>
        <strain evidence="2 3">ET-90</strain>
    </source>
</reference>
<gene>
    <name evidence="2" type="ORF">D9O29_05495</name>
</gene>
<dbReference type="Pfam" id="PF12684">
    <property type="entry name" value="DUF3799"/>
    <property type="match status" value="1"/>
</dbReference>
<dbReference type="Proteomes" id="UP000426772">
    <property type="component" value="Unassembled WGS sequence"/>
</dbReference>
<dbReference type="RefSeq" id="WP_147788684.1">
    <property type="nucleotide sequence ID" value="NZ_RCNL01000002.1"/>
</dbReference>
<dbReference type="InterPro" id="IPR024432">
    <property type="entry name" value="Put_RecE_PDDEXK-like_dom"/>
</dbReference>
<sequence length="271" mass="31572">MKPGIYHGLSNEAYHAGPGVSKSQLDEIAINPAVYLWRRHAPVDTEKTGALDMGSALHCMLLEPEQFDRRFIVAPSFNRRTSQGKADEQAFLNETRIQRVTVLDAEQGRKLQLMRESVLAHHAARYLLEAYGACESSIYWSDSETEELCRIRPDKYLTDRPVVIDVKKTSDMSRFVRHIEEFRYHVQVAMYREGFYRWCGEYPQFVFIAVSESIDCGRYPVRLFELDDEYLSVGETLFRRDLNTFHHCRLTGEWSGIETIHRPAWARKEEN</sequence>
<dbReference type="EMBL" id="RCNL01000002">
    <property type="protein sequence ID" value="TXL79729.1"/>
    <property type="molecule type" value="Genomic_DNA"/>
</dbReference>
<comment type="caution">
    <text evidence="2">The sequence shown here is derived from an EMBL/GenBank/DDBJ whole genome shotgun (WGS) entry which is preliminary data.</text>
</comment>
<organism evidence="2 3">
    <name type="scientific">Pantoea vagans</name>
    <dbReference type="NCBI Taxonomy" id="470934"/>
    <lineage>
        <taxon>Bacteria</taxon>
        <taxon>Pseudomonadati</taxon>
        <taxon>Pseudomonadota</taxon>
        <taxon>Gammaproteobacteria</taxon>
        <taxon>Enterobacterales</taxon>
        <taxon>Erwiniaceae</taxon>
        <taxon>Pantoea</taxon>
    </lineage>
</organism>
<name>A0ABY3LHY4_9GAMM</name>
<dbReference type="InterPro" id="IPR011604">
    <property type="entry name" value="PDDEXK-like_dom_sf"/>
</dbReference>
<proteinExistence type="predicted"/>
<dbReference type="Gene3D" id="3.90.320.10">
    <property type="match status" value="1"/>
</dbReference>
<protein>
    <submittedName>
        <fullName evidence="2">Exodeoxyribonuclease VIII</fullName>
    </submittedName>
</protein>
<accession>A0ABY3LHY4</accession>
<feature type="domain" description="Putative exodeoxyribonuclease 8 PDDEXK-like" evidence="1">
    <location>
        <begin position="21"/>
        <end position="255"/>
    </location>
</feature>